<evidence type="ECO:0000256" key="2">
    <source>
        <dbReference type="ARBA" id="ARBA00009874"/>
    </source>
</evidence>
<evidence type="ECO:0000256" key="7">
    <source>
        <dbReference type="ARBA" id="ARBA00022927"/>
    </source>
</evidence>
<keyword evidence="14" id="KW-1185">Reference proteome</keyword>
<evidence type="ECO:0000256" key="9">
    <source>
        <dbReference type="ARBA" id="ARBA00023010"/>
    </source>
</evidence>
<dbReference type="GO" id="GO:0006886">
    <property type="term" value="P:intracellular protein transport"/>
    <property type="evidence" value="ECO:0007669"/>
    <property type="project" value="InterPro"/>
</dbReference>
<dbReference type="CDD" id="cd22884">
    <property type="entry name" value="TOM22"/>
    <property type="match status" value="1"/>
</dbReference>
<comment type="subcellular location">
    <subcellularLocation>
        <location evidence="1">Mitochondrion outer membrane</location>
        <topology evidence="1">Single-pass membrane protein</topology>
    </subcellularLocation>
</comment>
<evidence type="ECO:0000256" key="1">
    <source>
        <dbReference type="ARBA" id="ARBA00004572"/>
    </source>
</evidence>
<evidence type="ECO:0000256" key="3">
    <source>
        <dbReference type="ARBA" id="ARBA00016229"/>
    </source>
</evidence>
<dbReference type="InterPro" id="IPR005683">
    <property type="entry name" value="Tom22"/>
</dbReference>
<feature type="transmembrane region" description="Helical" evidence="13">
    <location>
        <begin position="128"/>
        <end position="148"/>
    </location>
</feature>
<dbReference type="GO" id="GO:0005741">
    <property type="term" value="C:mitochondrial outer membrane"/>
    <property type="evidence" value="ECO:0007669"/>
    <property type="project" value="UniProtKB-SubCell"/>
</dbReference>
<accession>A0A0M3I3H2</accession>
<evidence type="ECO:0000256" key="11">
    <source>
        <dbReference type="ARBA" id="ARBA00023136"/>
    </source>
</evidence>
<evidence type="ECO:0000256" key="10">
    <source>
        <dbReference type="ARBA" id="ARBA00023128"/>
    </source>
</evidence>
<evidence type="ECO:0000256" key="12">
    <source>
        <dbReference type="ARBA" id="ARBA00023170"/>
    </source>
</evidence>
<organism evidence="14 15">
    <name type="scientific">Ascaris lumbricoides</name>
    <name type="common">Giant roundworm</name>
    <dbReference type="NCBI Taxonomy" id="6252"/>
    <lineage>
        <taxon>Eukaryota</taxon>
        <taxon>Metazoa</taxon>
        <taxon>Ecdysozoa</taxon>
        <taxon>Nematoda</taxon>
        <taxon>Chromadorea</taxon>
        <taxon>Rhabditida</taxon>
        <taxon>Spirurina</taxon>
        <taxon>Ascaridomorpha</taxon>
        <taxon>Ascaridoidea</taxon>
        <taxon>Ascarididae</taxon>
        <taxon>Ascaris</taxon>
    </lineage>
</organism>
<keyword evidence="5 13" id="KW-0812">Transmembrane</keyword>
<keyword evidence="6" id="KW-1000">Mitochondrion outer membrane</keyword>
<dbReference type="Proteomes" id="UP000036681">
    <property type="component" value="Unplaced"/>
</dbReference>
<keyword evidence="4" id="KW-0813">Transport</keyword>
<evidence type="ECO:0000313" key="14">
    <source>
        <dbReference type="Proteomes" id="UP000036681"/>
    </source>
</evidence>
<evidence type="ECO:0000256" key="4">
    <source>
        <dbReference type="ARBA" id="ARBA00022448"/>
    </source>
</evidence>
<dbReference type="PANTHER" id="PTHR12504:SF0">
    <property type="entry name" value="MITOCHONDRIAL IMPORT RECEPTOR SUBUNIT TOM22 HOMOLOG"/>
    <property type="match status" value="1"/>
</dbReference>
<keyword evidence="10" id="KW-0496">Mitochondrion</keyword>
<evidence type="ECO:0000313" key="15">
    <source>
        <dbReference type="WBParaSite" id="ALUE_0001119201-mRNA-1"/>
    </source>
</evidence>
<dbReference type="AlphaFoldDB" id="A0A0M3I3H2"/>
<proteinExistence type="inferred from homology"/>
<dbReference type="WBParaSite" id="ALUE_0001119201-mRNA-1">
    <property type="protein sequence ID" value="ALUE_0001119201-mRNA-1"/>
    <property type="gene ID" value="ALUE_0001119201"/>
</dbReference>
<protein>
    <recommendedName>
        <fullName evidence="3">Mitochondrial import receptor subunit TOM22 homolog</fullName>
    </recommendedName>
</protein>
<evidence type="ECO:0000256" key="8">
    <source>
        <dbReference type="ARBA" id="ARBA00022989"/>
    </source>
</evidence>
<evidence type="ECO:0000256" key="5">
    <source>
        <dbReference type="ARBA" id="ARBA00022692"/>
    </source>
</evidence>
<keyword evidence="12" id="KW-0675">Receptor</keyword>
<keyword evidence="8 13" id="KW-1133">Transmembrane helix</keyword>
<feature type="transmembrane region" description="Helical" evidence="13">
    <location>
        <begin position="63"/>
        <end position="81"/>
    </location>
</feature>
<keyword evidence="7" id="KW-0653">Protein transport</keyword>
<evidence type="ECO:0000256" key="13">
    <source>
        <dbReference type="SAM" id="Phobius"/>
    </source>
</evidence>
<comment type="similarity">
    <text evidence="2">Belongs to the Tom22 family.</text>
</comment>
<feature type="transmembrane region" description="Helical" evidence="13">
    <location>
        <begin position="93"/>
        <end position="116"/>
    </location>
</feature>
<dbReference type="PANTHER" id="PTHR12504">
    <property type="entry name" value="MITOCHONDRIAL IMPORT RECEPTOR SUBUNIT TOM22"/>
    <property type="match status" value="1"/>
</dbReference>
<keyword evidence="11 13" id="KW-0472">Membrane</keyword>
<name>A0A0M3I3H2_ASCLU</name>
<dbReference type="Pfam" id="PF04281">
    <property type="entry name" value="Tom22"/>
    <property type="match status" value="1"/>
</dbReference>
<keyword evidence="9" id="KW-0811">Translocation</keyword>
<reference evidence="15" key="1">
    <citation type="submission" date="2017-02" db="UniProtKB">
        <authorList>
            <consortium name="WormBaseParasite"/>
        </authorList>
    </citation>
    <scope>IDENTIFICATION</scope>
</reference>
<evidence type="ECO:0000256" key="6">
    <source>
        <dbReference type="ARBA" id="ARBA00022787"/>
    </source>
</evidence>
<sequence length="149" mass="16792">MAYEGVIGGDEWDQIPDDELDETFAERLWGLTEMFPESLRKGVGASVNWSIWAAKSSFSLAKSAVWVVATTSMIMFLPYIIEKERSDLEKSQFSLAKSAVWVVATTSMIMFLPYVIEKERSDLEKSQVGPFFGFAVDCGHFFSEILLLI</sequence>